<accession>A0A8T3AV35</accession>
<name>A0A8T3AV35_DENNO</name>
<protein>
    <recommendedName>
        <fullName evidence="3">Retrotransposon Copia-like N-terminal domain-containing protein</fullName>
    </recommendedName>
</protein>
<dbReference type="Proteomes" id="UP000829196">
    <property type="component" value="Unassembled WGS sequence"/>
</dbReference>
<evidence type="ECO:0008006" key="3">
    <source>
        <dbReference type="Google" id="ProtNLM"/>
    </source>
</evidence>
<proteinExistence type="predicted"/>
<keyword evidence="2" id="KW-1185">Reference proteome</keyword>
<gene>
    <name evidence="1" type="ORF">KFK09_018388</name>
</gene>
<sequence>MADFTIPAPLKFLMSNIKQIVTTQLSNDNYAIWKVQTLKLFSANGFDGYLTRAQQQPPPFNADHRLWKLVDQNLASALYSTISPSILSYILNLSSTQEI</sequence>
<evidence type="ECO:0000313" key="1">
    <source>
        <dbReference type="EMBL" id="KAI0500179.1"/>
    </source>
</evidence>
<comment type="caution">
    <text evidence="1">The sequence shown here is derived from an EMBL/GenBank/DDBJ whole genome shotgun (WGS) entry which is preliminary data.</text>
</comment>
<dbReference type="PANTHER" id="PTHR47481:SF31">
    <property type="entry name" value="OS01G0873500 PROTEIN"/>
    <property type="match status" value="1"/>
</dbReference>
<dbReference type="EMBL" id="JAGYWB010000013">
    <property type="protein sequence ID" value="KAI0500179.1"/>
    <property type="molecule type" value="Genomic_DNA"/>
</dbReference>
<reference evidence="1" key="1">
    <citation type="journal article" date="2022" name="Front. Genet.">
        <title>Chromosome-Scale Assembly of the Dendrobium nobile Genome Provides Insights Into the Molecular Mechanism of the Biosynthesis of the Medicinal Active Ingredient of Dendrobium.</title>
        <authorList>
            <person name="Xu Q."/>
            <person name="Niu S.-C."/>
            <person name="Li K.-L."/>
            <person name="Zheng P.-J."/>
            <person name="Zhang X.-J."/>
            <person name="Jia Y."/>
            <person name="Liu Y."/>
            <person name="Niu Y.-X."/>
            <person name="Yu L.-H."/>
            <person name="Chen D.-F."/>
            <person name="Zhang G.-Q."/>
        </authorList>
    </citation>
    <scope>NUCLEOTIDE SEQUENCE</scope>
    <source>
        <tissue evidence="1">Leaf</tissue>
    </source>
</reference>
<dbReference type="PANTHER" id="PTHR47481">
    <property type="match status" value="1"/>
</dbReference>
<dbReference type="OrthoDB" id="693186at2759"/>
<dbReference type="AlphaFoldDB" id="A0A8T3AV35"/>
<evidence type="ECO:0000313" key="2">
    <source>
        <dbReference type="Proteomes" id="UP000829196"/>
    </source>
</evidence>
<organism evidence="1 2">
    <name type="scientific">Dendrobium nobile</name>
    <name type="common">Orchid</name>
    <dbReference type="NCBI Taxonomy" id="94219"/>
    <lineage>
        <taxon>Eukaryota</taxon>
        <taxon>Viridiplantae</taxon>
        <taxon>Streptophyta</taxon>
        <taxon>Embryophyta</taxon>
        <taxon>Tracheophyta</taxon>
        <taxon>Spermatophyta</taxon>
        <taxon>Magnoliopsida</taxon>
        <taxon>Liliopsida</taxon>
        <taxon>Asparagales</taxon>
        <taxon>Orchidaceae</taxon>
        <taxon>Epidendroideae</taxon>
        <taxon>Malaxideae</taxon>
        <taxon>Dendrobiinae</taxon>
        <taxon>Dendrobium</taxon>
    </lineage>
</organism>